<organism evidence="1 2">
    <name type="scientific">Catellatospora coxensis</name>
    <dbReference type="NCBI Taxonomy" id="310354"/>
    <lineage>
        <taxon>Bacteria</taxon>
        <taxon>Bacillati</taxon>
        <taxon>Actinomycetota</taxon>
        <taxon>Actinomycetes</taxon>
        <taxon>Micromonosporales</taxon>
        <taxon>Micromonosporaceae</taxon>
        <taxon>Catellatospora</taxon>
    </lineage>
</organism>
<dbReference type="SUPFAM" id="SSF48452">
    <property type="entry name" value="TPR-like"/>
    <property type="match status" value="1"/>
</dbReference>
<dbReference type="InterPro" id="IPR011990">
    <property type="entry name" value="TPR-like_helical_dom_sf"/>
</dbReference>
<dbReference type="Proteomes" id="UP000630887">
    <property type="component" value="Unassembled WGS sequence"/>
</dbReference>
<dbReference type="AlphaFoldDB" id="A0A8J3L4K0"/>
<reference evidence="1 2" key="1">
    <citation type="submission" date="2021-01" db="EMBL/GenBank/DDBJ databases">
        <title>Whole genome shotgun sequence of Catellatospora coxensis NBRC 107359.</title>
        <authorList>
            <person name="Komaki H."/>
            <person name="Tamura T."/>
        </authorList>
    </citation>
    <scope>NUCLEOTIDE SEQUENCE [LARGE SCALE GENOMIC DNA]</scope>
    <source>
        <strain evidence="1 2">NBRC 107359</strain>
    </source>
</reference>
<dbReference type="EMBL" id="BONI01000023">
    <property type="protein sequence ID" value="GIG06405.1"/>
    <property type="molecule type" value="Genomic_DNA"/>
</dbReference>
<sequence>MSFSDEVRAAFRRGETDAVVRMSQAEIVRAQAAADLAGEVEARYALARVAIRGGDLAGGEVRAREALAVALRSGDRALEERPRHVLAAVARMSGDLARARDLYRENIALNETLGRPEVVNSEYHNLAFCELGLGDIDTARRLFAAGRERVFRHGWAEFVPYVCVAGVALASAEGDHARAALLVGVADAAFAALGQVPDPDDAADLAKARAAATGTLGPAAFAERYARGQALDPREAFDDGGTSDT</sequence>
<protein>
    <recommendedName>
        <fullName evidence="3">Tetratricopeptide repeat protein</fullName>
    </recommendedName>
</protein>
<keyword evidence="2" id="KW-1185">Reference proteome</keyword>
<comment type="caution">
    <text evidence="1">The sequence shown here is derived from an EMBL/GenBank/DDBJ whole genome shotgun (WGS) entry which is preliminary data.</text>
</comment>
<accession>A0A8J3L4K0</accession>
<evidence type="ECO:0008006" key="3">
    <source>
        <dbReference type="Google" id="ProtNLM"/>
    </source>
</evidence>
<dbReference type="Gene3D" id="1.25.40.10">
    <property type="entry name" value="Tetratricopeptide repeat domain"/>
    <property type="match status" value="1"/>
</dbReference>
<dbReference type="RefSeq" id="WP_203692787.1">
    <property type="nucleotide sequence ID" value="NZ_BAAALC010000028.1"/>
</dbReference>
<name>A0A8J3L4K0_9ACTN</name>
<evidence type="ECO:0000313" key="2">
    <source>
        <dbReference type="Proteomes" id="UP000630887"/>
    </source>
</evidence>
<gene>
    <name evidence="1" type="ORF">Cco03nite_31050</name>
</gene>
<evidence type="ECO:0000313" key="1">
    <source>
        <dbReference type="EMBL" id="GIG06405.1"/>
    </source>
</evidence>
<proteinExistence type="predicted"/>